<evidence type="ECO:0000259" key="2">
    <source>
        <dbReference type="Pfam" id="PF26334"/>
    </source>
</evidence>
<gene>
    <name evidence="4" type="ORF">QFF56_00470</name>
</gene>
<evidence type="ECO:0000313" key="5">
    <source>
        <dbReference type="Proteomes" id="UP001238155"/>
    </source>
</evidence>
<keyword evidence="1" id="KW-0808">Transferase</keyword>
<reference evidence="4" key="1">
    <citation type="submission" date="2023-04" db="EMBL/GenBank/DDBJ databases">
        <title>Four porcine-derived lactic acid bacteria strains analyses and their evaluation as potential probiotics based on genomics.</title>
        <authorList>
            <person name="Niu D."/>
        </authorList>
    </citation>
    <scope>NUCLEOTIDE SEQUENCE</scope>
    <source>
        <strain evidence="4">ZSB1</strain>
    </source>
</reference>
<dbReference type="AlphaFoldDB" id="A0AAJ6FPS0"/>
<name>A0AAJ6FPS0_9LACO</name>
<dbReference type="EMBL" id="CP123751">
    <property type="protein sequence ID" value="WHQ80249.1"/>
    <property type="molecule type" value="Genomic_DNA"/>
</dbReference>
<dbReference type="Proteomes" id="UP001238155">
    <property type="component" value="Chromosome"/>
</dbReference>
<sequence>MNLIIFIHDVTPLMFAENRYLLPTFIDFYQKADLLIVPSEQMYHFLRENGLAEKKYVVQQMWDHPLDADMLYDTTEIKRLNFAGDPQKFAFVQEWHHDIPLHLFASEKSEATDLNLIHEGWLNDAELCIRLSKNGGFVLVWNDGGYTQEYTSKYISYKLGTYLAAGLHVIVPRGISNEELIVKNNLGFAVDSIAEALEKLANLTQEEYLQYKNAVKEFAPLLQQGYFTKQALVQAVFEVLQA</sequence>
<feature type="domain" description="Glucosyltransferase 3-like C-terminal" evidence="3">
    <location>
        <begin position="80"/>
        <end position="235"/>
    </location>
</feature>
<protein>
    <submittedName>
        <fullName evidence="4">Beta-1,6-galactofuranosyltransferase</fullName>
    </submittedName>
</protein>
<organism evidence="4 5">
    <name type="scientific">Ligilactobacillus animalis</name>
    <dbReference type="NCBI Taxonomy" id="1605"/>
    <lineage>
        <taxon>Bacteria</taxon>
        <taxon>Bacillati</taxon>
        <taxon>Bacillota</taxon>
        <taxon>Bacilli</taxon>
        <taxon>Lactobacillales</taxon>
        <taxon>Lactobacillaceae</taxon>
        <taxon>Ligilactobacillus</taxon>
    </lineage>
</organism>
<evidence type="ECO:0000259" key="3">
    <source>
        <dbReference type="Pfam" id="PF26337"/>
    </source>
</evidence>
<dbReference type="InterPro" id="IPR058591">
    <property type="entry name" value="Gtf3_N"/>
</dbReference>
<dbReference type="SUPFAM" id="SSF53756">
    <property type="entry name" value="UDP-Glycosyltransferase/glycogen phosphorylase"/>
    <property type="match status" value="1"/>
</dbReference>
<dbReference type="RefSeq" id="WP_010690207.1">
    <property type="nucleotide sequence ID" value="NZ_CAUWFA010000002.1"/>
</dbReference>
<dbReference type="Pfam" id="PF26337">
    <property type="entry name" value="Gtf3_C"/>
    <property type="match status" value="1"/>
</dbReference>
<dbReference type="Pfam" id="PF26334">
    <property type="entry name" value="Gtf3_N"/>
    <property type="match status" value="1"/>
</dbReference>
<dbReference type="Gene3D" id="3.40.50.2000">
    <property type="entry name" value="Glycogen Phosphorylase B"/>
    <property type="match status" value="2"/>
</dbReference>
<accession>A0AAJ6FPS0</accession>
<evidence type="ECO:0000313" key="4">
    <source>
        <dbReference type="EMBL" id="WHQ80249.1"/>
    </source>
</evidence>
<proteinExistence type="predicted"/>
<evidence type="ECO:0000256" key="1">
    <source>
        <dbReference type="ARBA" id="ARBA00022679"/>
    </source>
</evidence>
<dbReference type="InterPro" id="IPR058592">
    <property type="entry name" value="Gtf3_C"/>
</dbReference>
<feature type="domain" description="Glucosyltransferase 3-like N-terminal" evidence="2">
    <location>
        <begin position="2"/>
        <end position="61"/>
    </location>
</feature>